<dbReference type="InterPro" id="IPR001851">
    <property type="entry name" value="ABC_transp_permease"/>
</dbReference>
<gene>
    <name evidence="9" type="ORF">J5474_20800</name>
</gene>
<keyword evidence="7 8" id="KW-0472">Membrane</keyword>
<dbReference type="CDD" id="cd06579">
    <property type="entry name" value="TM_PBP1_transp_AraH_like"/>
    <property type="match status" value="1"/>
</dbReference>
<feature type="transmembrane region" description="Helical" evidence="8">
    <location>
        <begin position="216"/>
        <end position="237"/>
    </location>
</feature>
<dbReference type="AlphaFoldDB" id="A0A940MY14"/>
<evidence type="ECO:0000256" key="7">
    <source>
        <dbReference type="ARBA" id="ARBA00023136"/>
    </source>
</evidence>
<evidence type="ECO:0000256" key="8">
    <source>
        <dbReference type="SAM" id="Phobius"/>
    </source>
</evidence>
<feature type="transmembrane region" description="Helical" evidence="8">
    <location>
        <begin position="43"/>
        <end position="62"/>
    </location>
</feature>
<evidence type="ECO:0000256" key="2">
    <source>
        <dbReference type="ARBA" id="ARBA00022448"/>
    </source>
</evidence>
<feature type="transmembrane region" description="Helical" evidence="8">
    <location>
        <begin position="249"/>
        <end position="265"/>
    </location>
</feature>
<dbReference type="EMBL" id="JAGISH010000019">
    <property type="protein sequence ID" value="MBP0484919.1"/>
    <property type="molecule type" value="Genomic_DNA"/>
</dbReference>
<dbReference type="PANTHER" id="PTHR32196">
    <property type="entry name" value="ABC TRANSPORTER PERMEASE PROTEIN YPHD-RELATED-RELATED"/>
    <property type="match status" value="1"/>
</dbReference>
<feature type="transmembrane region" description="Helical" evidence="8">
    <location>
        <begin position="69"/>
        <end position="88"/>
    </location>
</feature>
<dbReference type="GO" id="GO:0005886">
    <property type="term" value="C:plasma membrane"/>
    <property type="evidence" value="ECO:0007669"/>
    <property type="project" value="UniProtKB-SubCell"/>
</dbReference>
<evidence type="ECO:0000256" key="5">
    <source>
        <dbReference type="ARBA" id="ARBA00022692"/>
    </source>
</evidence>
<dbReference type="Proteomes" id="UP000675940">
    <property type="component" value="Unassembled WGS sequence"/>
</dbReference>
<feature type="transmembrane region" description="Helical" evidence="8">
    <location>
        <begin position="301"/>
        <end position="318"/>
    </location>
</feature>
<sequence>MRKLDGRLAILSMLVVVLMVTGGLVSGGTYLSLFNLQSMATQVPEIGLLAIGVMLAMCAGNGGIDLSGIALANLAGVASGLVMTQFIPVYDAPWLFTLCFTLGAVVVGILGGLLNGLIISRLGITPILCTLGTQMLFTGLAVVFSDGRSVTIGSPDPMYELGNGVIMGVPYSFLIFLAVALVLGAVLRFTPFGMRLMLTGANARAADYSGFAKRRIFTVTYTLSGALAGLAGVIIAARNVNVKWDYGTSYLLIAILVAVMAGVRPEGGSGRIVCVVLSAIVLQLLSSLLNFIGLSNFVRDFAWGALLLAFLAVGRFQLIERLAAGIASGITSARVPRASKG</sequence>
<keyword evidence="4" id="KW-0997">Cell inner membrane</keyword>
<feature type="transmembrane region" description="Helical" evidence="8">
    <location>
        <begin position="126"/>
        <end position="145"/>
    </location>
</feature>
<evidence type="ECO:0000256" key="1">
    <source>
        <dbReference type="ARBA" id="ARBA00004651"/>
    </source>
</evidence>
<organism evidence="9 10">
    <name type="scientific">Sagittula salina</name>
    <dbReference type="NCBI Taxonomy" id="2820268"/>
    <lineage>
        <taxon>Bacteria</taxon>
        <taxon>Pseudomonadati</taxon>
        <taxon>Pseudomonadota</taxon>
        <taxon>Alphaproteobacteria</taxon>
        <taxon>Rhodobacterales</taxon>
        <taxon>Roseobacteraceae</taxon>
        <taxon>Sagittula</taxon>
    </lineage>
</organism>
<evidence type="ECO:0000313" key="9">
    <source>
        <dbReference type="EMBL" id="MBP0484919.1"/>
    </source>
</evidence>
<dbReference type="GO" id="GO:0022857">
    <property type="term" value="F:transmembrane transporter activity"/>
    <property type="evidence" value="ECO:0007669"/>
    <property type="project" value="InterPro"/>
</dbReference>
<reference evidence="9" key="1">
    <citation type="submission" date="2021-03" db="EMBL/GenBank/DDBJ databases">
        <title>Sagittula salina sp. nov. strain M10.9X isolated from the marine waste.</title>
        <authorList>
            <person name="Satari L."/>
            <person name="Molina-Menor E."/>
            <person name="Vidal-Verdu A."/>
            <person name="Pascual J."/>
            <person name="Pereto J."/>
            <person name="Porcar M."/>
        </authorList>
    </citation>
    <scope>NUCLEOTIDE SEQUENCE</scope>
    <source>
        <strain evidence="9">M10.9X</strain>
    </source>
</reference>
<keyword evidence="6 8" id="KW-1133">Transmembrane helix</keyword>
<keyword evidence="2" id="KW-0813">Transport</keyword>
<feature type="transmembrane region" description="Helical" evidence="8">
    <location>
        <begin position="94"/>
        <end position="114"/>
    </location>
</feature>
<accession>A0A940MY14</accession>
<protein>
    <submittedName>
        <fullName evidence="9">ABC transporter permease</fullName>
    </submittedName>
</protein>
<name>A0A940MY14_9RHOB</name>
<evidence type="ECO:0000256" key="3">
    <source>
        <dbReference type="ARBA" id="ARBA00022475"/>
    </source>
</evidence>
<keyword evidence="5 8" id="KW-0812">Transmembrane</keyword>
<keyword evidence="10" id="KW-1185">Reference proteome</keyword>
<dbReference type="Pfam" id="PF02653">
    <property type="entry name" value="BPD_transp_2"/>
    <property type="match status" value="1"/>
</dbReference>
<dbReference type="PANTHER" id="PTHR32196:SF21">
    <property type="entry name" value="ABC TRANSPORTER PERMEASE PROTEIN YPHD-RELATED"/>
    <property type="match status" value="1"/>
</dbReference>
<feature type="transmembrane region" description="Helical" evidence="8">
    <location>
        <begin position="165"/>
        <end position="187"/>
    </location>
</feature>
<evidence type="ECO:0000313" key="10">
    <source>
        <dbReference type="Proteomes" id="UP000675940"/>
    </source>
</evidence>
<comment type="subcellular location">
    <subcellularLocation>
        <location evidence="1">Cell membrane</location>
        <topology evidence="1">Multi-pass membrane protein</topology>
    </subcellularLocation>
</comment>
<dbReference type="RefSeq" id="WP_209363707.1">
    <property type="nucleotide sequence ID" value="NZ_JAGISH010000019.1"/>
</dbReference>
<keyword evidence="3" id="KW-1003">Cell membrane</keyword>
<evidence type="ECO:0000256" key="4">
    <source>
        <dbReference type="ARBA" id="ARBA00022519"/>
    </source>
</evidence>
<feature type="transmembrane region" description="Helical" evidence="8">
    <location>
        <begin position="272"/>
        <end position="295"/>
    </location>
</feature>
<proteinExistence type="predicted"/>
<comment type="caution">
    <text evidence="9">The sequence shown here is derived from an EMBL/GenBank/DDBJ whole genome shotgun (WGS) entry which is preliminary data.</text>
</comment>
<evidence type="ECO:0000256" key="6">
    <source>
        <dbReference type="ARBA" id="ARBA00022989"/>
    </source>
</evidence>